<comment type="caution">
    <text evidence="1">The sequence shown here is derived from an EMBL/GenBank/DDBJ whole genome shotgun (WGS) entry which is preliminary data.</text>
</comment>
<dbReference type="Proteomes" id="UP000177979">
    <property type="component" value="Unassembled WGS sequence"/>
</dbReference>
<dbReference type="STRING" id="1817722.A2703_01390"/>
<dbReference type="AlphaFoldDB" id="A0A1F5EUL0"/>
<evidence type="ECO:0008006" key="3">
    <source>
        <dbReference type="Google" id="ProtNLM"/>
    </source>
</evidence>
<name>A0A1F5EUL0_9BACT</name>
<accession>A0A1F5EUL0</accession>
<dbReference type="EMBL" id="MFAG01000041">
    <property type="protein sequence ID" value="OGD71073.1"/>
    <property type="molecule type" value="Genomic_DNA"/>
</dbReference>
<reference evidence="1 2" key="1">
    <citation type="journal article" date="2016" name="Nat. Commun.">
        <title>Thousands of microbial genomes shed light on interconnected biogeochemical processes in an aquifer system.</title>
        <authorList>
            <person name="Anantharaman K."/>
            <person name="Brown C.T."/>
            <person name="Hug L.A."/>
            <person name="Sharon I."/>
            <person name="Castelle C.J."/>
            <person name="Probst A.J."/>
            <person name="Thomas B.C."/>
            <person name="Singh A."/>
            <person name="Wilkins M.J."/>
            <person name="Karaoz U."/>
            <person name="Brodie E.L."/>
            <person name="Williams K.H."/>
            <person name="Hubbard S.S."/>
            <person name="Banfield J.F."/>
        </authorList>
    </citation>
    <scope>NUCLEOTIDE SEQUENCE [LARGE SCALE GENOMIC DNA]</scope>
</reference>
<protein>
    <recommendedName>
        <fullName evidence="3">Transcription elongation factor GreA/GreB C-terminal domain-containing protein</fullName>
    </recommendedName>
</protein>
<evidence type="ECO:0000313" key="2">
    <source>
        <dbReference type="Proteomes" id="UP000177979"/>
    </source>
</evidence>
<sequence>MIDLHQVLKEKNDLLDRRLAEAKFTRDHAATPTESHSDKTRQNAEQLMDSLGDAKKKLHLLEIEVNRTPPLNSLATVNTLVTLRTPLGTKNFLLVPEGLGGQTINDIFLLSVASPLAKLFLGQKVGYIFTFSGGAHQIVYLNQNV</sequence>
<evidence type="ECO:0000313" key="1">
    <source>
        <dbReference type="EMBL" id="OGD71073.1"/>
    </source>
</evidence>
<organism evidence="1 2">
    <name type="scientific">Candidatus Collierbacteria bacterium RIFCSPHIGHO2_01_FULL_50_25</name>
    <dbReference type="NCBI Taxonomy" id="1817722"/>
    <lineage>
        <taxon>Bacteria</taxon>
        <taxon>Candidatus Collieribacteriota</taxon>
    </lineage>
</organism>
<gene>
    <name evidence="1" type="ORF">A2703_01390</name>
</gene>
<proteinExistence type="predicted"/>